<feature type="domain" description="Extradiol ring-cleavage dioxygenase class III enzyme subunit B" evidence="2">
    <location>
        <begin position="6"/>
        <end position="267"/>
    </location>
</feature>
<dbReference type="NCBIfam" id="TIGR04336">
    <property type="entry name" value="AmmeMemoSam_B"/>
    <property type="match status" value="1"/>
</dbReference>
<keyword evidence="1" id="KW-0560">Oxidoreductase</keyword>
<name>A0A2G9YR08_9BACT</name>
<evidence type="ECO:0000313" key="4">
    <source>
        <dbReference type="Proteomes" id="UP000231567"/>
    </source>
</evidence>
<dbReference type="GO" id="GO:0008198">
    <property type="term" value="F:ferrous iron binding"/>
    <property type="evidence" value="ECO:0007669"/>
    <property type="project" value="InterPro"/>
</dbReference>
<protein>
    <submittedName>
        <fullName evidence="3">AmmeMemoRadiSam system protein B</fullName>
    </submittedName>
</protein>
<dbReference type="PANTHER" id="PTHR30096:SF0">
    <property type="entry name" value="4,5-DOPA DIOXYGENASE EXTRADIOL-LIKE PROTEIN"/>
    <property type="match status" value="1"/>
</dbReference>
<dbReference type="EMBL" id="PCRM01000025">
    <property type="protein sequence ID" value="PIP21680.1"/>
    <property type="molecule type" value="Genomic_DNA"/>
</dbReference>
<sequence length="285" mass="31610">MPLVFAALTPHPPIIVPEVGGAETKKVKKTILAMEKLAEDLAKSDPDTLIVISPHGLVYPDRFNVCGMENLRGDLTNFNTPQVSFKFKNDLDFAKVLDETANKEGIETLLYDNRVDFYELDHGVIVPLYFLTKKLEHSVKVVPIAYSLLSRASHFSFGQAISDVINNLDKSEEKRVAIIASGDLSHRLIFQAPAGFSPVGEKFDQKLISLLKQKKTAEILDLDEDFVEEAGECGYRSILILLGALDEERYTPEILSYEGPFGVGYLVANFKLKPSSDQDCGGRSE</sequence>
<dbReference type="Proteomes" id="UP000231567">
    <property type="component" value="Unassembled WGS sequence"/>
</dbReference>
<dbReference type="Pfam" id="PF02900">
    <property type="entry name" value="LigB"/>
    <property type="match status" value="1"/>
</dbReference>
<gene>
    <name evidence="3" type="primary">amrB</name>
    <name evidence="3" type="ORF">COX39_01615</name>
</gene>
<reference evidence="3 4" key="1">
    <citation type="submission" date="2017-09" db="EMBL/GenBank/DDBJ databases">
        <title>Depth-based differentiation of microbial function through sediment-hosted aquifers and enrichment of novel symbionts in the deep terrestrial subsurface.</title>
        <authorList>
            <person name="Probst A.J."/>
            <person name="Ladd B."/>
            <person name="Jarett J.K."/>
            <person name="Geller-Mcgrath D.E."/>
            <person name="Sieber C.M."/>
            <person name="Emerson J.B."/>
            <person name="Anantharaman K."/>
            <person name="Thomas B.C."/>
            <person name="Malmstrom R."/>
            <person name="Stieglmeier M."/>
            <person name="Klingl A."/>
            <person name="Woyke T."/>
            <person name="Ryan C.M."/>
            <person name="Banfield J.F."/>
        </authorList>
    </citation>
    <scope>NUCLEOTIDE SEQUENCE [LARGE SCALE GENOMIC DNA]</scope>
    <source>
        <strain evidence="3">CG23_combo_of_CG06-09_8_20_14_all_40_13</strain>
    </source>
</reference>
<dbReference type="Gene3D" id="3.40.830.10">
    <property type="entry name" value="LigB-like"/>
    <property type="match status" value="1"/>
</dbReference>
<evidence type="ECO:0000313" key="3">
    <source>
        <dbReference type="EMBL" id="PIP21680.1"/>
    </source>
</evidence>
<evidence type="ECO:0000259" key="2">
    <source>
        <dbReference type="Pfam" id="PF02900"/>
    </source>
</evidence>
<organism evidence="3 4">
    <name type="scientific">Candidatus Nealsonbacteria bacterium CG23_combo_of_CG06-09_8_20_14_all_40_13</name>
    <dbReference type="NCBI Taxonomy" id="1974724"/>
    <lineage>
        <taxon>Bacteria</taxon>
        <taxon>Candidatus Nealsoniibacteriota</taxon>
    </lineage>
</organism>
<dbReference type="AlphaFoldDB" id="A0A2G9YR08"/>
<comment type="caution">
    <text evidence="3">The sequence shown here is derived from an EMBL/GenBank/DDBJ whole genome shotgun (WGS) entry which is preliminary data.</text>
</comment>
<proteinExistence type="predicted"/>
<dbReference type="CDD" id="cd07951">
    <property type="entry name" value="ED_3B_N_AMMECR1"/>
    <property type="match status" value="1"/>
</dbReference>
<dbReference type="PANTHER" id="PTHR30096">
    <property type="entry name" value="4,5-DOPA DIOXYGENASE EXTRADIOL-LIKE PROTEIN"/>
    <property type="match status" value="1"/>
</dbReference>
<evidence type="ECO:0000256" key="1">
    <source>
        <dbReference type="ARBA" id="ARBA00023002"/>
    </source>
</evidence>
<accession>A0A2G9YR08</accession>
<dbReference type="InterPro" id="IPR004183">
    <property type="entry name" value="Xdiol_dOase_suB"/>
</dbReference>
<dbReference type="SUPFAM" id="SSF53213">
    <property type="entry name" value="LigB-like"/>
    <property type="match status" value="1"/>
</dbReference>
<dbReference type="GO" id="GO:0016702">
    <property type="term" value="F:oxidoreductase activity, acting on single donors with incorporation of molecular oxygen, incorporation of two atoms of oxygen"/>
    <property type="evidence" value="ECO:0007669"/>
    <property type="project" value="UniProtKB-ARBA"/>
</dbReference>